<reference evidence="11 12" key="1">
    <citation type="journal article" date="2021" name="Sci. Rep.">
        <title>The genome of the diatom Chaetoceros tenuissimus carries an ancient integrated fragment of an extant virus.</title>
        <authorList>
            <person name="Hongo Y."/>
            <person name="Kimura K."/>
            <person name="Takaki Y."/>
            <person name="Yoshida Y."/>
            <person name="Baba S."/>
            <person name="Kobayashi G."/>
            <person name="Nagasaki K."/>
            <person name="Hano T."/>
            <person name="Tomaru Y."/>
        </authorList>
    </citation>
    <scope>NUCLEOTIDE SEQUENCE [LARGE SCALE GENOMIC DNA]</scope>
    <source>
        <strain evidence="11 12">NIES-3715</strain>
    </source>
</reference>
<dbReference type="PROSITE" id="PS51564">
    <property type="entry name" value="SAM_ICMT"/>
    <property type="match status" value="1"/>
</dbReference>
<evidence type="ECO:0000256" key="4">
    <source>
        <dbReference type="ARBA" id="ARBA00022603"/>
    </source>
</evidence>
<feature type="transmembrane region" description="Helical" evidence="10">
    <location>
        <begin position="83"/>
        <end position="108"/>
    </location>
</feature>
<name>A0AAD3H150_9STRA</name>
<feature type="transmembrane region" description="Helical" evidence="10">
    <location>
        <begin position="211"/>
        <end position="239"/>
    </location>
</feature>
<evidence type="ECO:0000256" key="9">
    <source>
        <dbReference type="ARBA" id="ARBA00023136"/>
    </source>
</evidence>
<evidence type="ECO:0000256" key="8">
    <source>
        <dbReference type="ARBA" id="ARBA00022989"/>
    </source>
</evidence>
<keyword evidence="8 10" id="KW-1133">Transmembrane helix</keyword>
<evidence type="ECO:0000313" key="12">
    <source>
        <dbReference type="Proteomes" id="UP001054902"/>
    </source>
</evidence>
<keyword evidence="12" id="KW-1185">Reference proteome</keyword>
<evidence type="ECO:0000256" key="2">
    <source>
        <dbReference type="ARBA" id="ARBA00009140"/>
    </source>
</evidence>
<keyword evidence="10" id="KW-0256">Endoplasmic reticulum</keyword>
<dbReference type="Gene3D" id="1.20.120.1630">
    <property type="match status" value="1"/>
</dbReference>
<protein>
    <recommendedName>
        <fullName evidence="3 10">Protein-S-isoprenylcysteine O-methyltransferase</fullName>
        <ecNumber evidence="3 10">2.1.1.100</ecNumber>
    </recommendedName>
</protein>
<evidence type="ECO:0000313" key="11">
    <source>
        <dbReference type="EMBL" id="GFH46535.1"/>
    </source>
</evidence>
<keyword evidence="6 10" id="KW-0949">S-adenosyl-L-methionine</keyword>
<keyword evidence="5" id="KW-0808">Transferase</keyword>
<dbReference type="Pfam" id="PF04140">
    <property type="entry name" value="ICMT"/>
    <property type="match status" value="1"/>
</dbReference>
<dbReference type="PANTHER" id="PTHR12714:SF9">
    <property type="entry name" value="PROTEIN-S-ISOPRENYLCYSTEINE O-METHYLTRANSFERASE"/>
    <property type="match status" value="1"/>
</dbReference>
<feature type="transmembrane region" description="Helical" evidence="10">
    <location>
        <begin position="36"/>
        <end position="56"/>
    </location>
</feature>
<evidence type="ECO:0000256" key="1">
    <source>
        <dbReference type="ARBA" id="ARBA00004141"/>
    </source>
</evidence>
<dbReference type="AlphaFoldDB" id="A0AAD3H150"/>
<comment type="subcellular location">
    <subcellularLocation>
        <location evidence="10">Endoplasmic reticulum membrane</location>
        <topology evidence="10">Multi-pass membrane protein</topology>
    </subcellularLocation>
    <subcellularLocation>
        <location evidence="1">Membrane</location>
        <topology evidence="1">Multi-pass membrane protein</topology>
    </subcellularLocation>
</comment>
<evidence type="ECO:0000256" key="7">
    <source>
        <dbReference type="ARBA" id="ARBA00022692"/>
    </source>
</evidence>
<keyword evidence="9 10" id="KW-0472">Membrane</keyword>
<dbReference type="GO" id="GO:0005789">
    <property type="term" value="C:endoplasmic reticulum membrane"/>
    <property type="evidence" value="ECO:0007669"/>
    <property type="project" value="UniProtKB-SubCell"/>
</dbReference>
<dbReference type="Proteomes" id="UP001054902">
    <property type="component" value="Unassembled WGS sequence"/>
</dbReference>
<accession>A0AAD3H150</accession>
<keyword evidence="7 10" id="KW-0812">Transmembrane</keyword>
<evidence type="ECO:0000256" key="3">
    <source>
        <dbReference type="ARBA" id="ARBA00012151"/>
    </source>
</evidence>
<dbReference type="EC" id="2.1.1.100" evidence="3 10"/>
<keyword evidence="4 10" id="KW-0489">Methyltransferase</keyword>
<dbReference type="GO" id="GO:0032259">
    <property type="term" value="P:methylation"/>
    <property type="evidence" value="ECO:0007669"/>
    <property type="project" value="UniProtKB-KW"/>
</dbReference>
<dbReference type="PANTHER" id="PTHR12714">
    <property type="entry name" value="PROTEIN-S ISOPRENYLCYSTEINE O-METHYLTRANSFERASE"/>
    <property type="match status" value="1"/>
</dbReference>
<feature type="transmembrane region" description="Helical" evidence="10">
    <location>
        <begin position="128"/>
        <end position="146"/>
    </location>
</feature>
<evidence type="ECO:0000256" key="10">
    <source>
        <dbReference type="RuleBase" id="RU362022"/>
    </source>
</evidence>
<evidence type="ECO:0000256" key="5">
    <source>
        <dbReference type="ARBA" id="ARBA00022679"/>
    </source>
</evidence>
<dbReference type="InterPro" id="IPR007269">
    <property type="entry name" value="ICMT_MeTrfase"/>
</dbReference>
<comment type="similarity">
    <text evidence="2 10">Belongs to the class VI-like SAM-binding methyltransferase superfamily. Isoprenylcysteine carboxyl methyltransferase family.</text>
</comment>
<dbReference type="EMBL" id="BLLK01000022">
    <property type="protein sequence ID" value="GFH46535.1"/>
    <property type="molecule type" value="Genomic_DNA"/>
</dbReference>
<gene>
    <name evidence="11" type="ORF">CTEN210_03009</name>
</gene>
<dbReference type="GO" id="GO:0004671">
    <property type="term" value="F:protein C-terminal S-isoprenylcysteine carboxyl O-methyltransferase activity"/>
    <property type="evidence" value="ECO:0007669"/>
    <property type="project" value="UniProtKB-EC"/>
</dbReference>
<evidence type="ECO:0000256" key="6">
    <source>
        <dbReference type="ARBA" id="ARBA00022691"/>
    </source>
</evidence>
<organism evidence="11 12">
    <name type="scientific">Chaetoceros tenuissimus</name>
    <dbReference type="NCBI Taxonomy" id="426638"/>
    <lineage>
        <taxon>Eukaryota</taxon>
        <taxon>Sar</taxon>
        <taxon>Stramenopiles</taxon>
        <taxon>Ochrophyta</taxon>
        <taxon>Bacillariophyta</taxon>
        <taxon>Coscinodiscophyceae</taxon>
        <taxon>Chaetocerotophycidae</taxon>
        <taxon>Chaetocerotales</taxon>
        <taxon>Chaetocerotaceae</taxon>
        <taxon>Chaetoceros</taxon>
    </lineage>
</organism>
<comment type="caution">
    <text evidence="11">The sequence shown here is derived from an EMBL/GenBank/DDBJ whole genome shotgun (WGS) entry which is preliminary data.</text>
</comment>
<proteinExistence type="inferred from homology"/>
<sequence length="281" mass="32403">MPRALSKGIDWIQYRLDFRHWKHNSQFSGEKGVGRVAFIACVLSSALTFNLIVLLVTSMDRIGITNIGIFKPEFNTFCSQERVVLIVQIILFATTLCIFHLLEFFVTALYNPTVVTATSFVVNHSRSYTIAMLVSLIEYIIRFIFFPSINSKMMSIIGIFLVMLGQSIRSLAMITCGESFNHIIQLSKKQNHALVKSGIYQYLRHPSYFGFYYWSVGTQMMLGNFISTFLFAAASWAFFKRRIPYEEQTLVKMFPTEYPEYMKSTMIGIPFIHSNRKQNTD</sequence>
<comment type="catalytic activity">
    <reaction evidence="10">
        <text>[protein]-C-terminal S-[(2E,6E)-farnesyl]-L-cysteine + S-adenosyl-L-methionine = [protein]-C-terminal S-[(2E,6E)-farnesyl]-L-cysteine methyl ester + S-adenosyl-L-homocysteine</text>
        <dbReference type="Rhea" id="RHEA:21672"/>
        <dbReference type="Rhea" id="RHEA-COMP:12125"/>
        <dbReference type="Rhea" id="RHEA-COMP:12126"/>
        <dbReference type="ChEBI" id="CHEBI:57856"/>
        <dbReference type="ChEBI" id="CHEBI:59789"/>
        <dbReference type="ChEBI" id="CHEBI:90510"/>
        <dbReference type="ChEBI" id="CHEBI:90511"/>
        <dbReference type="EC" id="2.1.1.100"/>
    </reaction>
</comment>
<dbReference type="InterPro" id="IPR025770">
    <property type="entry name" value="PPMT_MeTrfase"/>
</dbReference>
<feature type="transmembrane region" description="Helical" evidence="10">
    <location>
        <begin position="153"/>
        <end position="172"/>
    </location>
</feature>